<gene>
    <name evidence="3" type="ORF">J5V96_05330</name>
</gene>
<proteinExistence type="predicted"/>
<dbReference type="Pfam" id="PF11377">
    <property type="entry name" value="DUF3180"/>
    <property type="match status" value="1"/>
</dbReference>
<accession>A0A939QQ42</accession>
<keyword evidence="2" id="KW-0472">Membrane</keyword>
<comment type="caution">
    <text evidence="3">The sequence shown here is derived from an EMBL/GenBank/DDBJ whole genome shotgun (WGS) entry which is preliminary data.</text>
</comment>
<reference evidence="3" key="1">
    <citation type="submission" date="2021-03" db="EMBL/GenBank/DDBJ databases">
        <title>Microbacterium sp. nov., a novel actinobacterium isolated from cow dung.</title>
        <authorList>
            <person name="Zhang L."/>
        </authorList>
    </citation>
    <scope>NUCLEOTIDE SEQUENCE</scope>
    <source>
        <strain evidence="3">NEAU-LLB</strain>
    </source>
</reference>
<feature type="compositionally biased region" description="Basic and acidic residues" evidence="1">
    <location>
        <begin position="152"/>
        <end position="164"/>
    </location>
</feature>
<keyword evidence="4" id="KW-1185">Reference proteome</keyword>
<protein>
    <submittedName>
        <fullName evidence="3">DUF3180 family protein</fullName>
    </submittedName>
</protein>
<keyword evidence="2" id="KW-0812">Transmembrane</keyword>
<feature type="transmembrane region" description="Helical" evidence="2">
    <location>
        <begin position="7"/>
        <end position="27"/>
    </location>
</feature>
<dbReference type="EMBL" id="JAGFOA010000002">
    <property type="protein sequence ID" value="MBO3662933.1"/>
    <property type="molecule type" value="Genomic_DNA"/>
</dbReference>
<feature type="transmembrane region" description="Helical" evidence="2">
    <location>
        <begin position="116"/>
        <end position="136"/>
    </location>
</feature>
<keyword evidence="2" id="KW-1133">Transmembrane helix</keyword>
<organism evidence="3 4">
    <name type="scientific">Microbacterium stercoris</name>
    <dbReference type="NCBI Taxonomy" id="2820289"/>
    <lineage>
        <taxon>Bacteria</taxon>
        <taxon>Bacillati</taxon>
        <taxon>Actinomycetota</taxon>
        <taxon>Actinomycetes</taxon>
        <taxon>Micrococcales</taxon>
        <taxon>Microbacteriaceae</taxon>
        <taxon>Microbacterium</taxon>
    </lineage>
</organism>
<feature type="transmembrane region" description="Helical" evidence="2">
    <location>
        <begin position="79"/>
        <end position="104"/>
    </location>
</feature>
<feature type="region of interest" description="Disordered" evidence="1">
    <location>
        <begin position="142"/>
        <end position="164"/>
    </location>
</feature>
<dbReference type="Proteomes" id="UP000680132">
    <property type="component" value="Unassembled WGS sequence"/>
</dbReference>
<feature type="transmembrane region" description="Helical" evidence="2">
    <location>
        <begin position="39"/>
        <end position="59"/>
    </location>
</feature>
<evidence type="ECO:0000313" key="4">
    <source>
        <dbReference type="Proteomes" id="UP000680132"/>
    </source>
</evidence>
<dbReference type="AlphaFoldDB" id="A0A939QQ42"/>
<evidence type="ECO:0000256" key="2">
    <source>
        <dbReference type="SAM" id="Phobius"/>
    </source>
</evidence>
<name>A0A939QQ42_9MICO</name>
<sequence length="164" mass="16574">MRRTSPLALLVAAVLGGGVGFLVDHLLTLGGRATFTPAIGLPILLGLLGALCLALAWPVRRSVRTAGAPRVDPFAAVRIAMLAKASSIVGAVFGGGAVGLLIYVSTRPVTPALGSMATTIATIAAGAALVAAALVAEHFCSLPPDAEDPDERESADPEPGEHRH</sequence>
<evidence type="ECO:0000313" key="3">
    <source>
        <dbReference type="EMBL" id="MBO3662933.1"/>
    </source>
</evidence>
<evidence type="ECO:0000256" key="1">
    <source>
        <dbReference type="SAM" id="MobiDB-lite"/>
    </source>
</evidence>
<dbReference type="RefSeq" id="WP_208501388.1">
    <property type="nucleotide sequence ID" value="NZ_JAGFOA010000002.1"/>
</dbReference>
<dbReference type="InterPro" id="IPR021517">
    <property type="entry name" value="DUF3180"/>
</dbReference>